<gene>
    <name evidence="1" type="ORF">O6H91_14G014600</name>
</gene>
<keyword evidence="2" id="KW-1185">Reference proteome</keyword>
<reference evidence="2" key="1">
    <citation type="journal article" date="2024" name="Proc. Natl. Acad. Sci. U.S.A.">
        <title>Extraordinary preservation of gene collinearity over three hundred million years revealed in homosporous lycophytes.</title>
        <authorList>
            <person name="Li C."/>
            <person name="Wickell D."/>
            <person name="Kuo L.Y."/>
            <person name="Chen X."/>
            <person name="Nie B."/>
            <person name="Liao X."/>
            <person name="Peng D."/>
            <person name="Ji J."/>
            <person name="Jenkins J."/>
            <person name="Williams M."/>
            <person name="Shu S."/>
            <person name="Plott C."/>
            <person name="Barry K."/>
            <person name="Rajasekar S."/>
            <person name="Grimwood J."/>
            <person name="Han X."/>
            <person name="Sun S."/>
            <person name="Hou Z."/>
            <person name="He W."/>
            <person name="Dai G."/>
            <person name="Sun C."/>
            <person name="Schmutz J."/>
            <person name="Leebens-Mack J.H."/>
            <person name="Li F.W."/>
            <person name="Wang L."/>
        </authorList>
    </citation>
    <scope>NUCLEOTIDE SEQUENCE [LARGE SCALE GENOMIC DNA]</scope>
    <source>
        <strain evidence="2">cv. PW_Plant_1</strain>
    </source>
</reference>
<name>A0ACC2BLP8_DIPCM</name>
<dbReference type="EMBL" id="CM055105">
    <property type="protein sequence ID" value="KAJ7530682.1"/>
    <property type="molecule type" value="Genomic_DNA"/>
</dbReference>
<dbReference type="Proteomes" id="UP001162992">
    <property type="component" value="Chromosome 14"/>
</dbReference>
<organism evidence="1 2">
    <name type="scientific">Diphasiastrum complanatum</name>
    <name type="common">Issler's clubmoss</name>
    <name type="synonym">Lycopodium complanatum</name>
    <dbReference type="NCBI Taxonomy" id="34168"/>
    <lineage>
        <taxon>Eukaryota</taxon>
        <taxon>Viridiplantae</taxon>
        <taxon>Streptophyta</taxon>
        <taxon>Embryophyta</taxon>
        <taxon>Tracheophyta</taxon>
        <taxon>Lycopodiopsida</taxon>
        <taxon>Lycopodiales</taxon>
        <taxon>Lycopodiaceae</taxon>
        <taxon>Lycopodioideae</taxon>
        <taxon>Diphasiastrum</taxon>
    </lineage>
</organism>
<evidence type="ECO:0000313" key="2">
    <source>
        <dbReference type="Proteomes" id="UP001162992"/>
    </source>
</evidence>
<accession>A0ACC2BLP8</accession>
<protein>
    <submittedName>
        <fullName evidence="1">Uncharacterized protein</fullName>
    </submittedName>
</protein>
<proteinExistence type="predicted"/>
<comment type="caution">
    <text evidence="1">The sequence shown here is derived from an EMBL/GenBank/DDBJ whole genome shotgun (WGS) entry which is preliminary data.</text>
</comment>
<evidence type="ECO:0000313" key="1">
    <source>
        <dbReference type="EMBL" id="KAJ7530682.1"/>
    </source>
</evidence>
<sequence length="107" mass="12583">MQRFQRFECRLDQQVEQNTLHMSQIQKSMQSSIIRFFKLQNEIFLKLQNETTQVKQPSKNLMVKSSLIFKNATFDFPTTLATSTSTNHKTYFESGYPKRVPSTVNQL</sequence>